<keyword evidence="2" id="KW-0812">Transmembrane</keyword>
<dbReference type="RefSeq" id="WP_203828397.1">
    <property type="nucleotide sequence ID" value="NZ_BAAATY010000030.1"/>
</dbReference>
<keyword evidence="5" id="KW-1185">Reference proteome</keyword>
<sequence>MSRMAQAVIMLLFGGAIIKATITDVFLRYVKEGLRPFLLVAGILLVAAALMTMWYDLRAGRQAPSASSSPDGPEPSADPHDEHDDGHGHGHHEPRVGWLLLLPVLGLLLISPPALGSFAAGQAGSVGLSAASDYPPLPDGDPIEVSLLDYASRAVFDSGRSLTGRNVKLTGFITPGPDGKPMIARMVLTCCAADGRPIKIGMAGVPIDAPADAWVEVVGVYSSQIGTDPVNQAQVAYVDVTSWQEIDEPKQPYA</sequence>
<evidence type="ECO:0000256" key="2">
    <source>
        <dbReference type="SAM" id="Phobius"/>
    </source>
</evidence>
<feature type="transmembrane region" description="Helical" evidence="2">
    <location>
        <begin position="96"/>
        <end position="115"/>
    </location>
</feature>
<evidence type="ECO:0000256" key="1">
    <source>
        <dbReference type="SAM" id="MobiDB-lite"/>
    </source>
</evidence>
<dbReference type="NCBIfam" id="TIGR03943">
    <property type="entry name" value="TIGR03943 family putative permease subunit"/>
    <property type="match status" value="1"/>
</dbReference>
<dbReference type="InterPro" id="IPR048447">
    <property type="entry name" value="DUF1980_C"/>
</dbReference>
<keyword evidence="2" id="KW-1133">Transmembrane helix</keyword>
<dbReference type="Pfam" id="PF21537">
    <property type="entry name" value="DUF1980_C"/>
    <property type="match status" value="1"/>
</dbReference>
<dbReference type="Proteomes" id="UP000624709">
    <property type="component" value="Unassembled WGS sequence"/>
</dbReference>
<feature type="domain" description="DUF1980" evidence="3">
    <location>
        <begin position="162"/>
        <end position="253"/>
    </location>
</feature>
<proteinExistence type="predicted"/>
<reference evidence="4 5" key="1">
    <citation type="submission" date="2021-01" db="EMBL/GenBank/DDBJ databases">
        <title>Whole genome shotgun sequence of Actinoplanes palleronii NBRC 14916.</title>
        <authorList>
            <person name="Komaki H."/>
            <person name="Tamura T."/>
        </authorList>
    </citation>
    <scope>NUCLEOTIDE SEQUENCE [LARGE SCALE GENOMIC DNA]</scope>
    <source>
        <strain evidence="4 5">NBRC 14916</strain>
    </source>
</reference>
<accession>A0ABQ4BI79</accession>
<organism evidence="4 5">
    <name type="scientific">Actinoplanes palleronii</name>
    <dbReference type="NCBI Taxonomy" id="113570"/>
    <lineage>
        <taxon>Bacteria</taxon>
        <taxon>Bacillati</taxon>
        <taxon>Actinomycetota</taxon>
        <taxon>Actinomycetes</taxon>
        <taxon>Micromonosporales</taxon>
        <taxon>Micromonosporaceae</taxon>
        <taxon>Actinoplanes</taxon>
    </lineage>
</organism>
<feature type="compositionally biased region" description="Basic and acidic residues" evidence="1">
    <location>
        <begin position="77"/>
        <end position="91"/>
    </location>
</feature>
<keyword evidence="2" id="KW-0472">Membrane</keyword>
<name>A0ABQ4BI79_9ACTN</name>
<gene>
    <name evidence="4" type="primary">ycgQ</name>
    <name evidence="4" type="ORF">Apa02nite_064750</name>
</gene>
<feature type="region of interest" description="Disordered" evidence="1">
    <location>
        <begin position="63"/>
        <end position="91"/>
    </location>
</feature>
<comment type="caution">
    <text evidence="4">The sequence shown here is derived from an EMBL/GenBank/DDBJ whole genome shotgun (WGS) entry which is preliminary data.</text>
</comment>
<protein>
    <submittedName>
        <fullName evidence="4">Membrane protein</fullName>
    </submittedName>
</protein>
<dbReference type="InterPro" id="IPR015402">
    <property type="entry name" value="DUF1980"/>
</dbReference>
<feature type="transmembrane region" description="Helical" evidence="2">
    <location>
        <begin position="36"/>
        <end position="55"/>
    </location>
</feature>
<dbReference type="EMBL" id="BOMS01000102">
    <property type="protein sequence ID" value="GIE70367.1"/>
    <property type="molecule type" value="Genomic_DNA"/>
</dbReference>
<evidence type="ECO:0000313" key="5">
    <source>
        <dbReference type="Proteomes" id="UP000624709"/>
    </source>
</evidence>
<evidence type="ECO:0000313" key="4">
    <source>
        <dbReference type="EMBL" id="GIE70367.1"/>
    </source>
</evidence>
<evidence type="ECO:0000259" key="3">
    <source>
        <dbReference type="Pfam" id="PF21537"/>
    </source>
</evidence>